<feature type="compositionally biased region" description="Basic and acidic residues" evidence="2">
    <location>
        <begin position="997"/>
        <end position="1024"/>
    </location>
</feature>
<feature type="compositionally biased region" description="Basic and acidic residues" evidence="2">
    <location>
        <begin position="930"/>
        <end position="946"/>
    </location>
</feature>
<dbReference type="STRING" id="1276538.A0A1X7S728"/>
<feature type="compositionally biased region" description="Polar residues" evidence="2">
    <location>
        <begin position="1025"/>
        <end position="1044"/>
    </location>
</feature>
<dbReference type="InterPro" id="IPR050268">
    <property type="entry name" value="NADH-dep_flavin_reductase"/>
</dbReference>
<evidence type="ECO:0000313" key="5">
    <source>
        <dbReference type="Proteomes" id="UP000215127"/>
    </source>
</evidence>
<dbReference type="InterPro" id="IPR012349">
    <property type="entry name" value="Split_barrel_FMN-bd"/>
</dbReference>
<dbReference type="GO" id="GO:0010181">
    <property type="term" value="F:FMN binding"/>
    <property type="evidence" value="ECO:0007669"/>
    <property type="project" value="InterPro"/>
</dbReference>
<feature type="region of interest" description="Disordered" evidence="2">
    <location>
        <begin position="793"/>
        <end position="1047"/>
    </location>
</feature>
<evidence type="ECO:0000256" key="2">
    <source>
        <dbReference type="SAM" id="MobiDB-lite"/>
    </source>
</evidence>
<organism evidence="4 5">
    <name type="scientific">Zymoseptoria tritici (strain ST99CH_3D7)</name>
    <dbReference type="NCBI Taxonomy" id="1276538"/>
    <lineage>
        <taxon>Eukaryota</taxon>
        <taxon>Fungi</taxon>
        <taxon>Dikarya</taxon>
        <taxon>Ascomycota</taxon>
        <taxon>Pezizomycotina</taxon>
        <taxon>Dothideomycetes</taxon>
        <taxon>Dothideomycetidae</taxon>
        <taxon>Mycosphaerellales</taxon>
        <taxon>Mycosphaerellaceae</taxon>
        <taxon>Zymoseptoria</taxon>
    </lineage>
</organism>
<keyword evidence="1" id="KW-0560">Oxidoreductase</keyword>
<evidence type="ECO:0000259" key="3">
    <source>
        <dbReference type="SMART" id="SM00903"/>
    </source>
</evidence>
<feature type="region of interest" description="Disordered" evidence="2">
    <location>
        <begin position="26"/>
        <end position="63"/>
    </location>
</feature>
<protein>
    <recommendedName>
        <fullName evidence="3">Flavin reductase like domain-containing protein</fullName>
    </recommendedName>
</protein>
<feature type="compositionally biased region" description="Basic and acidic residues" evidence="2">
    <location>
        <begin position="44"/>
        <end position="54"/>
    </location>
</feature>
<dbReference type="PANTHER" id="PTHR30466">
    <property type="entry name" value="FLAVIN REDUCTASE"/>
    <property type="match status" value="1"/>
</dbReference>
<dbReference type="InterPro" id="IPR002563">
    <property type="entry name" value="Flavin_Rdtase-like_dom"/>
</dbReference>
<name>A0A1X7S728_ZYMT9</name>
<dbReference type="EMBL" id="LT853702">
    <property type="protein sequence ID" value="SMQ55482.1"/>
    <property type="molecule type" value="Genomic_DNA"/>
</dbReference>
<evidence type="ECO:0000313" key="4">
    <source>
        <dbReference type="EMBL" id="SMQ55482.1"/>
    </source>
</evidence>
<dbReference type="GO" id="GO:0042602">
    <property type="term" value="F:riboflavin reductase (NADPH) activity"/>
    <property type="evidence" value="ECO:0007669"/>
    <property type="project" value="TreeGrafter"/>
</dbReference>
<dbReference type="Pfam" id="PF01613">
    <property type="entry name" value="Flavin_Reduct"/>
    <property type="match status" value="1"/>
</dbReference>
<feature type="region of interest" description="Disordered" evidence="2">
    <location>
        <begin position="443"/>
        <end position="488"/>
    </location>
</feature>
<evidence type="ECO:0000256" key="1">
    <source>
        <dbReference type="ARBA" id="ARBA00023002"/>
    </source>
</evidence>
<dbReference type="AlphaFoldDB" id="A0A1X7S728"/>
<feature type="compositionally biased region" description="Low complexity" evidence="2">
    <location>
        <begin position="959"/>
        <end position="968"/>
    </location>
</feature>
<proteinExistence type="predicted"/>
<accession>A0A1X7S728</accession>
<dbReference type="SMART" id="SM00903">
    <property type="entry name" value="Flavin_Reduct"/>
    <property type="match status" value="1"/>
</dbReference>
<dbReference type="Proteomes" id="UP000215127">
    <property type="component" value="Chromosome 11"/>
</dbReference>
<dbReference type="PANTHER" id="PTHR30466:SF1">
    <property type="entry name" value="FMN REDUCTASE (NADH) RUTF"/>
    <property type="match status" value="1"/>
</dbReference>
<feature type="domain" description="Flavin reductase like" evidence="3">
    <location>
        <begin position="604"/>
        <end position="772"/>
    </location>
</feature>
<feature type="compositionally biased region" description="Polar residues" evidence="2">
    <location>
        <begin position="836"/>
        <end position="845"/>
    </location>
</feature>
<sequence length="1279" mass="141379">MSLRSGTAASRFYRAFYRWSVLSSSASAGHGPRFTGRRAISESADEKKEDDQATRKRSKGAWVKKRDYAEKKISFGQDTTEDGHHSKIDDATVLSSNQEADQKSSPQTTTEASRQSSSKAISGNDYQEGATKTMSSQGWNIRTAPVQSPQELPFTALGPREQAVRHRTNAGCIVEFAVEEKALGKLQSRWGSLLEGLGRGQEVKAEVRDARTWNHASRSYLYPVIVSGPTDQVNTIKRRLVQASNYTRLTVLDKPMWPTPIKPPHSNQNVYTSKVRKQLNEEVAISICVPEAKWHNIKAEALKHETVSALPGVSFEVGTPGERSYLLCENAYLVQARDVTIVGPWDGVKKLSGEIWSVLFEPVVLSEDIDWLKITAGEYGYATRELPPGNSMPAAKKRPGTVTPSASKHKDSRPENGSTPPGVSAVFEPLGVGEDRVIRKITERARTSEAAKVPQPRMTASETADVRGTANRTSANSPSPTPISQPASEPQDLFKLVVEITAHDIWALGRALLHGRLIETLSEDSGCSNTIVSPVVFEKSPLIITSWGTQAQVASFQSRVESIAKLKAAELDLDGYGIECRTSRQTKMSKFEGEVAQMQVRAAMRSLSHPVVVITSALPAPGDFPGTGEIRFRRHRGVTVSSFTTVALSPEPIISFNLKVPSSSWEAIRKSEKMQIHLLAASPRGAAIAHAFTQPYEQPHGAFDAVRKLGLTVMSKSSATPPWLSDTHGDINYVLKAKTLAEKCVEVGDHVIVVATVTRVQKYPASLRTLTNPEGQEPDEFDGLAYASGGYRRRGASIPQSKDEEPPQDTQPVEYKPLHVEERPAPPPPSIKMVPGSSTLDTSDSAVPDPSPVRKHRAPARDNDPLTLGAGRNDHAPKRTRQPSTVPLPKFQDDDESPFISHDPIYQALRNAREAGIGEDADEGFEEAEDHNLGPERAAYRSDKSAESSASTGDDAEAAYETFAAYADAPDDQTPTTSSPSPEAYEGELNPAMQQGHDNELDKLENESEKQHQAADAEHERSKTQDQIPSNLTASKSVEPTSMNAPAFTPFGLGSFEKRSMSTAAFPRQFQSVKRFFHTTQDMHWKERRRIVKQAKEAEDRQINEVEPTARQSTVADFFNLPDDTNPTTPPRVRSLVRMKKQADRARRIMETIPERLDPQQKAEFLSTIDTHERKIARKMAWNSAKELRVMLDKGSSRVDFQKARWMEESIERGQAILVDEARRLKQQAEERSISAEDFAKERAKLEELQVVLQTEMMRLRDVVEEADGSGGDRWDDDD</sequence>
<keyword evidence="5" id="KW-1185">Reference proteome</keyword>
<feature type="compositionally biased region" description="Polar residues" evidence="2">
    <location>
        <begin position="470"/>
        <end position="488"/>
    </location>
</feature>
<dbReference type="SUPFAM" id="SSF50475">
    <property type="entry name" value="FMN-binding split barrel"/>
    <property type="match status" value="1"/>
</dbReference>
<feature type="compositionally biased region" description="Acidic residues" evidence="2">
    <location>
        <begin position="917"/>
        <end position="929"/>
    </location>
</feature>
<feature type="region of interest" description="Disordered" evidence="2">
    <location>
        <begin position="383"/>
        <end position="427"/>
    </location>
</feature>
<dbReference type="Gene3D" id="2.30.110.10">
    <property type="entry name" value="Electron Transport, Fmn-binding Protein, Chain A"/>
    <property type="match status" value="1"/>
</dbReference>
<reference evidence="4 5" key="1">
    <citation type="submission" date="2016-06" db="EMBL/GenBank/DDBJ databases">
        <authorList>
            <person name="Kjaerup R.B."/>
            <person name="Dalgaard T.S."/>
            <person name="Juul-Madsen H.R."/>
        </authorList>
    </citation>
    <scope>NUCLEOTIDE SEQUENCE [LARGE SCALE GENOMIC DNA]</scope>
</reference>
<gene>
    <name evidence="4" type="ORF">ZT3D7_G10637</name>
</gene>
<feature type="region of interest" description="Disordered" evidence="2">
    <location>
        <begin position="93"/>
        <end position="136"/>
    </location>
</feature>